<dbReference type="CDD" id="cd00038">
    <property type="entry name" value="CAP_ED"/>
    <property type="match status" value="1"/>
</dbReference>
<feature type="transmembrane region" description="Helical" evidence="1">
    <location>
        <begin position="7"/>
        <end position="26"/>
    </location>
</feature>
<dbReference type="PROSITE" id="PS50801">
    <property type="entry name" value="STAS"/>
    <property type="match status" value="1"/>
</dbReference>
<dbReference type="InterPro" id="IPR052706">
    <property type="entry name" value="Membrane-Transporter-like"/>
</dbReference>
<name>A0AAD5UNS4_9FUNG</name>
<dbReference type="PANTHER" id="PTHR43310">
    <property type="entry name" value="SULFATE TRANSPORTER YBAR-RELATED"/>
    <property type="match status" value="1"/>
</dbReference>
<evidence type="ECO:0000313" key="4">
    <source>
        <dbReference type="EMBL" id="KAJ3261572.1"/>
    </source>
</evidence>
<dbReference type="InterPro" id="IPR018490">
    <property type="entry name" value="cNMP-bd_dom_sf"/>
</dbReference>
<dbReference type="PROSITE" id="PS50042">
    <property type="entry name" value="CNMP_BINDING_3"/>
    <property type="match status" value="1"/>
</dbReference>
<dbReference type="Pfam" id="PF01740">
    <property type="entry name" value="STAS"/>
    <property type="match status" value="1"/>
</dbReference>
<organism evidence="4 5">
    <name type="scientific">Boothiomyces macroporosus</name>
    <dbReference type="NCBI Taxonomy" id="261099"/>
    <lineage>
        <taxon>Eukaryota</taxon>
        <taxon>Fungi</taxon>
        <taxon>Fungi incertae sedis</taxon>
        <taxon>Chytridiomycota</taxon>
        <taxon>Chytridiomycota incertae sedis</taxon>
        <taxon>Chytridiomycetes</taxon>
        <taxon>Rhizophydiales</taxon>
        <taxon>Terramycetaceae</taxon>
        <taxon>Boothiomyces</taxon>
    </lineage>
</organism>
<gene>
    <name evidence="4" type="ORF">HK103_005410</name>
</gene>
<dbReference type="SUPFAM" id="SSF51206">
    <property type="entry name" value="cAMP-binding domain-like"/>
    <property type="match status" value="1"/>
</dbReference>
<dbReference type="InterPro" id="IPR014710">
    <property type="entry name" value="RmlC-like_jellyroll"/>
</dbReference>
<keyword evidence="1" id="KW-1133">Transmembrane helix</keyword>
<evidence type="ECO:0008006" key="6">
    <source>
        <dbReference type="Google" id="ProtNLM"/>
    </source>
</evidence>
<dbReference type="AlphaFoldDB" id="A0AAD5UNS4"/>
<proteinExistence type="predicted"/>
<dbReference type="Gene3D" id="3.30.750.24">
    <property type="entry name" value="STAS domain"/>
    <property type="match status" value="1"/>
</dbReference>
<evidence type="ECO:0000313" key="5">
    <source>
        <dbReference type="Proteomes" id="UP001210925"/>
    </source>
</evidence>
<evidence type="ECO:0000256" key="1">
    <source>
        <dbReference type="SAM" id="Phobius"/>
    </source>
</evidence>
<feature type="domain" description="STAS" evidence="3">
    <location>
        <begin position="1"/>
        <end position="89"/>
    </location>
</feature>
<comment type="caution">
    <text evidence="4">The sequence shown here is derived from an EMBL/GenBank/DDBJ whole genome shotgun (WGS) entry which is preliminary data.</text>
</comment>
<protein>
    <recommendedName>
        <fullName evidence="6">Cyclic nucleotide-binding domain-containing protein</fullName>
    </recommendedName>
</protein>
<keyword evidence="5" id="KW-1185">Reference proteome</keyword>
<sequence>MTSRSEPIRFIILDFALITGIGYSALETFKRVKRTLKKNNIHLIMCNLNKFAEKIHLSGIFDLEAEEDDELEERFVHILPTLNDSLEYTESYFLESLYDQAGLPSSIKIESEASCESPRDKQLSFAAVTVLEDSENIDDKVLEIFGAEFVKVEFKLDQIVYKKMTTPQALYILEAGELALMSDSDTIIETVLPGCMVGDMELISNRPRICTLKCTSPAITWMLSEDSFTKLSKLHPYLAIQFIRQISMPFNSARLHNMVHHWAQLR</sequence>
<dbReference type="InterPro" id="IPR000595">
    <property type="entry name" value="cNMP-bd_dom"/>
</dbReference>
<evidence type="ECO:0000259" key="2">
    <source>
        <dbReference type="PROSITE" id="PS50042"/>
    </source>
</evidence>
<keyword evidence="1" id="KW-0472">Membrane</keyword>
<dbReference type="Pfam" id="PF00027">
    <property type="entry name" value="cNMP_binding"/>
    <property type="match status" value="1"/>
</dbReference>
<dbReference type="EMBL" id="JADGKB010000005">
    <property type="protein sequence ID" value="KAJ3261572.1"/>
    <property type="molecule type" value="Genomic_DNA"/>
</dbReference>
<keyword evidence="1" id="KW-0812">Transmembrane</keyword>
<dbReference type="Gene3D" id="2.60.120.10">
    <property type="entry name" value="Jelly Rolls"/>
    <property type="match status" value="1"/>
</dbReference>
<dbReference type="Proteomes" id="UP001210925">
    <property type="component" value="Unassembled WGS sequence"/>
</dbReference>
<dbReference type="PANTHER" id="PTHR43310:SF4">
    <property type="entry name" value="AFR304WP"/>
    <property type="match status" value="1"/>
</dbReference>
<feature type="domain" description="Cyclic nucleotide-binding" evidence="2">
    <location>
        <begin position="154"/>
        <end position="231"/>
    </location>
</feature>
<reference evidence="4" key="1">
    <citation type="submission" date="2020-05" db="EMBL/GenBank/DDBJ databases">
        <title>Phylogenomic resolution of chytrid fungi.</title>
        <authorList>
            <person name="Stajich J.E."/>
            <person name="Amses K."/>
            <person name="Simmons R."/>
            <person name="Seto K."/>
            <person name="Myers J."/>
            <person name="Bonds A."/>
            <person name="Quandt C.A."/>
            <person name="Barry K."/>
            <person name="Liu P."/>
            <person name="Grigoriev I."/>
            <person name="Longcore J.E."/>
            <person name="James T.Y."/>
        </authorList>
    </citation>
    <scope>NUCLEOTIDE SEQUENCE</scope>
    <source>
        <strain evidence="4">PLAUS21</strain>
    </source>
</reference>
<dbReference type="InterPro" id="IPR002645">
    <property type="entry name" value="STAS_dom"/>
</dbReference>
<dbReference type="SUPFAM" id="SSF52091">
    <property type="entry name" value="SpoIIaa-like"/>
    <property type="match status" value="1"/>
</dbReference>
<accession>A0AAD5UNS4</accession>
<evidence type="ECO:0000259" key="3">
    <source>
        <dbReference type="PROSITE" id="PS50801"/>
    </source>
</evidence>
<dbReference type="InterPro" id="IPR036513">
    <property type="entry name" value="STAS_dom_sf"/>
</dbReference>
<dbReference type="CDD" id="cd07042">
    <property type="entry name" value="STAS_SulP_like_sulfate_transporter"/>
    <property type="match status" value="1"/>
</dbReference>